<protein>
    <recommendedName>
        <fullName evidence="4">Iota-carrageenase</fullName>
    </recommendedName>
</protein>
<proteinExistence type="predicted"/>
<dbReference type="AlphaFoldDB" id="A0A504JF28"/>
<organism evidence="2 3">
    <name type="scientific">Aquimarina algicola</name>
    <dbReference type="NCBI Taxonomy" id="2589995"/>
    <lineage>
        <taxon>Bacteria</taxon>
        <taxon>Pseudomonadati</taxon>
        <taxon>Bacteroidota</taxon>
        <taxon>Flavobacteriia</taxon>
        <taxon>Flavobacteriales</taxon>
        <taxon>Flavobacteriaceae</taxon>
        <taxon>Aquimarina</taxon>
    </lineage>
</organism>
<feature type="chain" id="PRO_5021201499" description="Iota-carrageenase" evidence="1">
    <location>
        <begin position="20"/>
        <end position="477"/>
    </location>
</feature>
<accession>A0A504JF28</accession>
<evidence type="ECO:0000313" key="3">
    <source>
        <dbReference type="Proteomes" id="UP000315540"/>
    </source>
</evidence>
<dbReference type="InterPro" id="IPR011050">
    <property type="entry name" value="Pectin_lyase_fold/virulence"/>
</dbReference>
<evidence type="ECO:0000313" key="2">
    <source>
        <dbReference type="EMBL" id="TPN86233.1"/>
    </source>
</evidence>
<dbReference type="InterPro" id="IPR012334">
    <property type="entry name" value="Pectin_lyas_fold"/>
</dbReference>
<keyword evidence="1" id="KW-0732">Signal</keyword>
<dbReference type="SUPFAM" id="SSF51126">
    <property type="entry name" value="Pectin lyase-like"/>
    <property type="match status" value="1"/>
</dbReference>
<dbReference type="Gene3D" id="2.160.20.10">
    <property type="entry name" value="Single-stranded right-handed beta-helix, Pectin lyase-like"/>
    <property type="match status" value="1"/>
</dbReference>
<dbReference type="EMBL" id="VFWZ01000003">
    <property type="protein sequence ID" value="TPN86233.1"/>
    <property type="molecule type" value="Genomic_DNA"/>
</dbReference>
<evidence type="ECO:0008006" key="4">
    <source>
        <dbReference type="Google" id="ProtNLM"/>
    </source>
</evidence>
<gene>
    <name evidence="2" type="ORF">FHK87_13270</name>
</gene>
<reference evidence="2 3" key="1">
    <citation type="submission" date="2019-06" db="EMBL/GenBank/DDBJ databases">
        <authorList>
            <person name="Meng X."/>
        </authorList>
    </citation>
    <scope>NUCLEOTIDE SEQUENCE [LARGE SCALE GENOMIC DNA]</scope>
    <source>
        <strain evidence="2 3">M625</strain>
    </source>
</reference>
<dbReference type="OrthoDB" id="6376028at2"/>
<keyword evidence="3" id="KW-1185">Reference proteome</keyword>
<sequence length="477" mass="52382">MIKRNLLCFFLLCYVFSSAQFPVARFDGSTPSTVVSLPDANVKSTSQLQKLINNAGPKGIKISIPAGNYTLGQINLASNVHIDIDKDAYITVAPGNNVLFNLRTRKIKDPKLENIKIYCSNCDTSKPAYDDDRYYTIDYTSYGPKVRIRAFSIERVENFHISDFKVLDNYTTHSAVNIVPLITGPFSKKDPGNTDPNVNNRRAVAVAKKGDIINGCITGAAYGYGLIQVQCAVDVSFKDLYGVGGVTLRFESGAGATYIGTLIDTDIAVIKGIQAQNINCTDGKVALMLSPHGRIHGDVEVRDVTATGCGFAVKAEGGFIDREIRDPNNFSANSNPSKYKKGIFQSVKVTNVTAIYKSNTAQIKAKDWKFYPESIRLKDFNEFKKSPNGGIKSPTKPVIRYKTPSIAPISYTSIDHENDIIPKMKGLTDKRYAGNNEGDGKFNVEFTGTISAKGFLDCFDSINNTIYDEDANSNYCQ</sequence>
<name>A0A504JF28_9FLAO</name>
<evidence type="ECO:0000256" key="1">
    <source>
        <dbReference type="SAM" id="SignalP"/>
    </source>
</evidence>
<dbReference type="Proteomes" id="UP000315540">
    <property type="component" value="Unassembled WGS sequence"/>
</dbReference>
<feature type="signal peptide" evidence="1">
    <location>
        <begin position="1"/>
        <end position="19"/>
    </location>
</feature>
<comment type="caution">
    <text evidence="2">The sequence shown here is derived from an EMBL/GenBank/DDBJ whole genome shotgun (WGS) entry which is preliminary data.</text>
</comment>
<dbReference type="RefSeq" id="WP_140593714.1">
    <property type="nucleotide sequence ID" value="NZ_VFWZ01000003.1"/>
</dbReference>